<feature type="domain" description="Importin N-terminal" evidence="5">
    <location>
        <begin position="41"/>
        <end position="111"/>
    </location>
</feature>
<dbReference type="PANTHER" id="PTHR10997:SF7">
    <property type="entry name" value="IMPORTIN-11"/>
    <property type="match status" value="1"/>
</dbReference>
<evidence type="ECO:0000256" key="3">
    <source>
        <dbReference type="ARBA" id="ARBA00022448"/>
    </source>
</evidence>
<dbReference type="Gene3D" id="1.25.10.10">
    <property type="entry name" value="Leucine-rich Repeat Variant"/>
    <property type="match status" value="1"/>
</dbReference>
<dbReference type="OrthoDB" id="361693at2759"/>
<sequence>MNVEKPRNVALGVVVETVNPQELYQVLVYASSQDPSQVQSSSKRLKEMLDMLGTFDALQEIAVQRTVPTPIRQQAIIQFKNGALGHWRSRKVLSNDHRDRIRARTLTLLDEVDDTISQCNEIVVSKIARQDFPSSWPDLFDNLVNTIDARLTARYSSGQDNAQDALILRRSLGILNAVVKEFASMKMLNGMKIMANLVQALRDRIYGYYTTLASTLLSTLNPDTILTEKLLQDITITHLLYKALVKVAIWSWQRIDKYSKEEATMAKAWQSQLFSFSYNYIRSLFGLRKDIVIALNRDGRLALARRPLQVLINHVRAYGKYFRRLEQLDASRFVDLPQCGDLVLFYWSQVVDATGGPTEFIADTLDAVYPTRFLVQGMVLFKDSLSQWAPKRRDGSENPNTLSREFVQNAAKLLITRFMPLNPTDLENWLADPEEWLNLEDKENDQWEFEIRPCSERVLLQLTNHYSDYVVPLLSESFKDSTSALPYAATPAVDLNSVIRKEALYCALGRCAHRLKGVIPFNQWLQGTLSVETKEAVNPGYPIMKRRIAWLIGKWVSEDCASPANPLIWAILVHLLTDRGPSTDTVVRLTAATALKDCMDTVEFSVDYFLPHLPATISELVRLIGEAETFESKRRVDNALNVVIEQTGSQISPFVPIIVQPLPQLWISAGDDWLFKASLLVTVTKLIEAIKDQSMTLGAVVVPLVRESLAPISIVHLDDDGLTLWLAALRNTTTIASVNGAPALLELIPDALELLAKNMDLLGTVISIVESYILLDAPVLVEAYGVNFFQAFTAAIQTEGLILNMKDLLVLMNLFVQLTPSGTWATLFHSSGLFAWILNKLVENETSTMMMTEFVYLFSRIVMADPQAFLQLISAAAVQLNQKESYLVEGLLDQWWGKFDNMGEPRHRKLTAMGIASFLSTGRKEVLERLPTEIFNLWLDVFGEMKEAQSISNDAGGEDSPPPLRRYWDVDEAPSWFYQNTEGTPEYGRRKAVYERDPVRTIHLSSFVAEKLQEAERNADPKLFQNAIAKADPAVFRQIQAEVFKQ</sequence>
<dbReference type="Pfam" id="PF25758">
    <property type="entry name" value="TPR_IPO11"/>
    <property type="match status" value="1"/>
</dbReference>
<keyword evidence="3" id="KW-0813">Transport</keyword>
<protein>
    <submittedName>
        <fullName evidence="6">ARM repeat-containing protein</fullName>
    </submittedName>
</protein>
<proteinExistence type="inferred from homology"/>
<organism evidence="6 7">
    <name type="scientific">Macrolepiota fuliginosa MF-IS2</name>
    <dbReference type="NCBI Taxonomy" id="1400762"/>
    <lineage>
        <taxon>Eukaryota</taxon>
        <taxon>Fungi</taxon>
        <taxon>Dikarya</taxon>
        <taxon>Basidiomycota</taxon>
        <taxon>Agaricomycotina</taxon>
        <taxon>Agaricomycetes</taxon>
        <taxon>Agaricomycetidae</taxon>
        <taxon>Agaricales</taxon>
        <taxon>Agaricineae</taxon>
        <taxon>Agaricaceae</taxon>
        <taxon>Macrolepiota</taxon>
    </lineage>
</organism>
<name>A0A9P5XL15_9AGAR</name>
<dbReference type="PANTHER" id="PTHR10997">
    <property type="entry name" value="IMPORTIN-7, 8, 11"/>
    <property type="match status" value="1"/>
</dbReference>
<comment type="subcellular location">
    <subcellularLocation>
        <location evidence="1">Nucleus</location>
    </subcellularLocation>
</comment>
<dbReference type="GO" id="GO:0006606">
    <property type="term" value="P:protein import into nucleus"/>
    <property type="evidence" value="ECO:0007669"/>
    <property type="project" value="TreeGrafter"/>
</dbReference>
<dbReference type="GO" id="GO:0031267">
    <property type="term" value="F:small GTPase binding"/>
    <property type="evidence" value="ECO:0007669"/>
    <property type="project" value="InterPro"/>
</dbReference>
<evidence type="ECO:0000313" key="6">
    <source>
        <dbReference type="EMBL" id="KAF9451646.1"/>
    </source>
</evidence>
<comment type="similarity">
    <text evidence="2">Belongs to the importin beta family.</text>
</comment>
<dbReference type="InterPro" id="IPR001494">
    <property type="entry name" value="Importin-beta_N"/>
</dbReference>
<dbReference type="InterPro" id="IPR011989">
    <property type="entry name" value="ARM-like"/>
</dbReference>
<keyword evidence="4" id="KW-0539">Nucleus</keyword>
<evidence type="ECO:0000259" key="5">
    <source>
        <dbReference type="PROSITE" id="PS50166"/>
    </source>
</evidence>
<accession>A0A9P5XL15</accession>
<dbReference type="AlphaFoldDB" id="A0A9P5XL15"/>
<dbReference type="GO" id="GO:0005829">
    <property type="term" value="C:cytosol"/>
    <property type="evidence" value="ECO:0007669"/>
    <property type="project" value="TreeGrafter"/>
</dbReference>
<dbReference type="Pfam" id="PF03810">
    <property type="entry name" value="IBN_N"/>
    <property type="match status" value="1"/>
</dbReference>
<dbReference type="PROSITE" id="PS50166">
    <property type="entry name" value="IMPORTIN_B_NT"/>
    <property type="match status" value="1"/>
</dbReference>
<gene>
    <name evidence="6" type="ORF">P691DRAFT_772948</name>
</gene>
<dbReference type="GO" id="GO:0005635">
    <property type="term" value="C:nuclear envelope"/>
    <property type="evidence" value="ECO:0007669"/>
    <property type="project" value="TreeGrafter"/>
</dbReference>
<keyword evidence="7" id="KW-1185">Reference proteome</keyword>
<evidence type="ECO:0000313" key="7">
    <source>
        <dbReference type="Proteomes" id="UP000807342"/>
    </source>
</evidence>
<dbReference type="EMBL" id="MU151082">
    <property type="protein sequence ID" value="KAF9451646.1"/>
    <property type="molecule type" value="Genomic_DNA"/>
</dbReference>
<evidence type="ECO:0000256" key="4">
    <source>
        <dbReference type="ARBA" id="ARBA00023242"/>
    </source>
</evidence>
<dbReference type="InterPro" id="IPR058669">
    <property type="entry name" value="TPR_IPO7/11-like"/>
</dbReference>
<evidence type="ECO:0000256" key="1">
    <source>
        <dbReference type="ARBA" id="ARBA00004123"/>
    </source>
</evidence>
<dbReference type="SUPFAM" id="SSF48371">
    <property type="entry name" value="ARM repeat"/>
    <property type="match status" value="1"/>
</dbReference>
<dbReference type="InterPro" id="IPR016024">
    <property type="entry name" value="ARM-type_fold"/>
</dbReference>
<comment type="caution">
    <text evidence="6">The sequence shown here is derived from an EMBL/GenBank/DDBJ whole genome shotgun (WGS) entry which is preliminary data.</text>
</comment>
<reference evidence="6" key="1">
    <citation type="submission" date="2020-11" db="EMBL/GenBank/DDBJ databases">
        <authorList>
            <consortium name="DOE Joint Genome Institute"/>
            <person name="Ahrendt S."/>
            <person name="Riley R."/>
            <person name="Andreopoulos W."/>
            <person name="Labutti K."/>
            <person name="Pangilinan J."/>
            <person name="Ruiz-Duenas F.J."/>
            <person name="Barrasa J.M."/>
            <person name="Sanchez-Garcia M."/>
            <person name="Camarero S."/>
            <person name="Miyauchi S."/>
            <person name="Serrano A."/>
            <person name="Linde D."/>
            <person name="Babiker R."/>
            <person name="Drula E."/>
            <person name="Ayuso-Fernandez I."/>
            <person name="Pacheco R."/>
            <person name="Padilla G."/>
            <person name="Ferreira P."/>
            <person name="Barriuso J."/>
            <person name="Kellner H."/>
            <person name="Castanera R."/>
            <person name="Alfaro M."/>
            <person name="Ramirez L."/>
            <person name="Pisabarro A.G."/>
            <person name="Kuo A."/>
            <person name="Tritt A."/>
            <person name="Lipzen A."/>
            <person name="He G."/>
            <person name="Yan M."/>
            <person name="Ng V."/>
            <person name="Cullen D."/>
            <person name="Martin F."/>
            <person name="Rosso M.-N."/>
            <person name="Henrissat B."/>
            <person name="Hibbett D."/>
            <person name="Martinez A.T."/>
            <person name="Grigoriev I.V."/>
        </authorList>
    </citation>
    <scope>NUCLEOTIDE SEQUENCE</scope>
    <source>
        <strain evidence="6">MF-IS2</strain>
    </source>
</reference>
<dbReference type="Proteomes" id="UP000807342">
    <property type="component" value="Unassembled WGS sequence"/>
</dbReference>
<evidence type="ECO:0000256" key="2">
    <source>
        <dbReference type="ARBA" id="ARBA00007991"/>
    </source>
</evidence>